<evidence type="ECO:0000313" key="3">
    <source>
        <dbReference type="Proteomes" id="UP000179251"/>
    </source>
</evidence>
<accession>A0A1F5VHF3</accession>
<reference evidence="2 3" key="1">
    <citation type="journal article" date="2016" name="Nat. Commun.">
        <title>Thousands of microbial genomes shed light on interconnected biogeochemical processes in an aquifer system.</title>
        <authorList>
            <person name="Anantharaman K."/>
            <person name="Brown C.T."/>
            <person name="Hug L.A."/>
            <person name="Sharon I."/>
            <person name="Castelle C.J."/>
            <person name="Probst A.J."/>
            <person name="Thomas B.C."/>
            <person name="Singh A."/>
            <person name="Wilkins M.J."/>
            <person name="Karaoz U."/>
            <person name="Brodie E.L."/>
            <person name="Williams K.H."/>
            <person name="Hubbard S.S."/>
            <person name="Banfield J.F."/>
        </authorList>
    </citation>
    <scope>NUCLEOTIDE SEQUENCE [LARGE SCALE GENOMIC DNA]</scope>
</reference>
<keyword evidence="1" id="KW-0812">Transmembrane</keyword>
<name>A0A1F5VHF3_9BACT</name>
<protein>
    <submittedName>
        <fullName evidence="2">Uncharacterized protein</fullName>
    </submittedName>
</protein>
<keyword evidence="1" id="KW-0472">Membrane</keyword>
<evidence type="ECO:0000313" key="2">
    <source>
        <dbReference type="EMBL" id="OGF62852.1"/>
    </source>
</evidence>
<dbReference type="AlphaFoldDB" id="A0A1F5VHF3"/>
<dbReference type="STRING" id="1798325.A2834_00035"/>
<evidence type="ECO:0000256" key="1">
    <source>
        <dbReference type="SAM" id="Phobius"/>
    </source>
</evidence>
<dbReference type="EMBL" id="MFHD01000012">
    <property type="protein sequence ID" value="OGF62852.1"/>
    <property type="molecule type" value="Genomic_DNA"/>
</dbReference>
<sequence>MKIFGFEVSEVSWLVWLVGLIFVCYFIWWFFSPVADCLVCKKKLFVLDFAPKSFDKAFRYCWRCYLESKSK</sequence>
<comment type="caution">
    <text evidence="2">The sequence shown here is derived from an EMBL/GenBank/DDBJ whole genome shotgun (WGS) entry which is preliminary data.</text>
</comment>
<keyword evidence="1" id="KW-1133">Transmembrane helix</keyword>
<dbReference type="Proteomes" id="UP000179251">
    <property type="component" value="Unassembled WGS sequence"/>
</dbReference>
<proteinExistence type="predicted"/>
<organism evidence="2 3">
    <name type="scientific">Candidatus Giovannonibacteria bacterium RIFCSPHIGHO2_01_FULL_45_23</name>
    <dbReference type="NCBI Taxonomy" id="1798325"/>
    <lineage>
        <taxon>Bacteria</taxon>
        <taxon>Candidatus Giovannoniibacteriota</taxon>
    </lineage>
</organism>
<feature type="transmembrane region" description="Helical" evidence="1">
    <location>
        <begin position="12"/>
        <end position="31"/>
    </location>
</feature>
<gene>
    <name evidence="2" type="ORF">A2834_00035</name>
</gene>